<dbReference type="InterPro" id="IPR001789">
    <property type="entry name" value="Sig_transdc_resp-reg_receiver"/>
</dbReference>
<dbReference type="EC" id="2.7.13.3" evidence="3"/>
<evidence type="ECO:0000259" key="9">
    <source>
        <dbReference type="PROSITE" id="PS50109"/>
    </source>
</evidence>
<dbReference type="SMART" id="SM00387">
    <property type="entry name" value="HATPase_c"/>
    <property type="match status" value="1"/>
</dbReference>
<evidence type="ECO:0000259" key="10">
    <source>
        <dbReference type="PROSITE" id="PS50110"/>
    </source>
</evidence>
<dbReference type="SMART" id="SM00065">
    <property type="entry name" value="GAF"/>
    <property type="match status" value="1"/>
</dbReference>
<dbReference type="SUPFAM" id="SSF52172">
    <property type="entry name" value="CheY-like"/>
    <property type="match status" value="1"/>
</dbReference>
<keyword evidence="4 7" id="KW-0597">Phosphoprotein</keyword>
<dbReference type="CDD" id="cd00156">
    <property type="entry name" value="REC"/>
    <property type="match status" value="1"/>
</dbReference>
<dbReference type="SUPFAM" id="SSF158472">
    <property type="entry name" value="HAMP domain-like"/>
    <property type="match status" value="1"/>
</dbReference>
<evidence type="ECO:0000256" key="4">
    <source>
        <dbReference type="ARBA" id="ARBA00022553"/>
    </source>
</evidence>
<dbReference type="EMBL" id="WWCU01000012">
    <property type="protein sequence ID" value="MYN08187.1"/>
    <property type="molecule type" value="Genomic_DNA"/>
</dbReference>
<dbReference type="Proteomes" id="UP000450676">
    <property type="component" value="Unassembled WGS sequence"/>
</dbReference>
<dbReference type="InterPro" id="IPR003660">
    <property type="entry name" value="HAMP_dom"/>
</dbReference>
<keyword evidence="8" id="KW-1133">Transmembrane helix</keyword>
<dbReference type="Pfam" id="PF01590">
    <property type="entry name" value="GAF"/>
    <property type="match status" value="1"/>
</dbReference>
<dbReference type="InterPro" id="IPR003661">
    <property type="entry name" value="HisK_dim/P_dom"/>
</dbReference>
<keyword evidence="8" id="KW-0812">Transmembrane</keyword>
<dbReference type="InterPro" id="IPR036890">
    <property type="entry name" value="HATPase_C_sf"/>
</dbReference>
<dbReference type="PRINTS" id="PR00344">
    <property type="entry name" value="BCTRLSENSOR"/>
</dbReference>
<dbReference type="Pfam" id="PF02518">
    <property type="entry name" value="HATPase_c"/>
    <property type="match status" value="1"/>
</dbReference>
<comment type="subcellular location">
    <subcellularLocation>
        <location evidence="2">Membrane</location>
    </subcellularLocation>
</comment>
<dbReference type="SMART" id="SM00388">
    <property type="entry name" value="HisKA"/>
    <property type="match status" value="1"/>
</dbReference>
<evidence type="ECO:0000256" key="1">
    <source>
        <dbReference type="ARBA" id="ARBA00000085"/>
    </source>
</evidence>
<dbReference type="SUPFAM" id="SSF55781">
    <property type="entry name" value="GAF domain-like"/>
    <property type="match status" value="1"/>
</dbReference>
<dbReference type="PANTHER" id="PTHR43065">
    <property type="entry name" value="SENSOR HISTIDINE KINASE"/>
    <property type="match status" value="1"/>
</dbReference>
<keyword evidence="5" id="KW-0808">Transferase</keyword>
<accession>A0A7X4KMH5</accession>
<dbReference type="PROSITE" id="PS50885">
    <property type="entry name" value="HAMP"/>
    <property type="match status" value="1"/>
</dbReference>
<evidence type="ECO:0000313" key="12">
    <source>
        <dbReference type="EMBL" id="MYN08187.1"/>
    </source>
</evidence>
<dbReference type="GO" id="GO:0000155">
    <property type="term" value="F:phosphorelay sensor kinase activity"/>
    <property type="evidence" value="ECO:0007669"/>
    <property type="project" value="InterPro"/>
</dbReference>
<dbReference type="Pfam" id="PF00672">
    <property type="entry name" value="HAMP"/>
    <property type="match status" value="1"/>
</dbReference>
<dbReference type="GO" id="GO:0016020">
    <property type="term" value="C:membrane"/>
    <property type="evidence" value="ECO:0007669"/>
    <property type="project" value="UniProtKB-SubCell"/>
</dbReference>
<dbReference type="InterPro" id="IPR004358">
    <property type="entry name" value="Sig_transdc_His_kin-like_C"/>
</dbReference>
<evidence type="ECO:0000259" key="11">
    <source>
        <dbReference type="PROSITE" id="PS50885"/>
    </source>
</evidence>
<dbReference type="AlphaFoldDB" id="A0A7X4KMH5"/>
<feature type="domain" description="Response regulatory" evidence="10">
    <location>
        <begin position="702"/>
        <end position="821"/>
    </location>
</feature>
<reference evidence="12 13" key="1">
    <citation type="submission" date="2019-12" db="EMBL/GenBank/DDBJ databases">
        <title>Novel species isolated from a subtropical stream in China.</title>
        <authorList>
            <person name="Lu H."/>
        </authorList>
    </citation>
    <scope>NUCLEOTIDE SEQUENCE [LARGE SCALE GENOMIC DNA]</scope>
    <source>
        <strain evidence="12 13">FT127W</strain>
    </source>
</reference>
<keyword evidence="6" id="KW-0418">Kinase</keyword>
<dbReference type="InterPro" id="IPR011006">
    <property type="entry name" value="CheY-like_superfamily"/>
</dbReference>
<protein>
    <recommendedName>
        <fullName evidence="3">histidine kinase</fullName>
        <ecNumber evidence="3">2.7.13.3</ecNumber>
    </recommendedName>
</protein>
<keyword evidence="13" id="KW-1185">Reference proteome</keyword>
<keyword evidence="8" id="KW-0472">Membrane</keyword>
<dbReference type="PROSITE" id="PS50110">
    <property type="entry name" value="RESPONSE_REGULATORY"/>
    <property type="match status" value="1"/>
</dbReference>
<comment type="caution">
    <text evidence="12">The sequence shown here is derived from an EMBL/GenBank/DDBJ whole genome shotgun (WGS) entry which is preliminary data.</text>
</comment>
<dbReference type="Gene3D" id="6.10.340.10">
    <property type="match status" value="1"/>
</dbReference>
<dbReference type="Gene3D" id="1.10.287.130">
    <property type="match status" value="1"/>
</dbReference>
<feature type="domain" description="HAMP" evidence="11">
    <location>
        <begin position="186"/>
        <end position="238"/>
    </location>
</feature>
<dbReference type="PROSITE" id="PS50109">
    <property type="entry name" value="HIS_KIN"/>
    <property type="match status" value="1"/>
</dbReference>
<name>A0A7X4KMH5_9BURK</name>
<dbReference type="SMART" id="SM00304">
    <property type="entry name" value="HAMP"/>
    <property type="match status" value="1"/>
</dbReference>
<dbReference type="SMART" id="SM00448">
    <property type="entry name" value="REC"/>
    <property type="match status" value="1"/>
</dbReference>
<organism evidence="12 13">
    <name type="scientific">Pseudoduganella aquatica</name>
    <dbReference type="NCBI Taxonomy" id="2660641"/>
    <lineage>
        <taxon>Bacteria</taxon>
        <taxon>Pseudomonadati</taxon>
        <taxon>Pseudomonadota</taxon>
        <taxon>Betaproteobacteria</taxon>
        <taxon>Burkholderiales</taxon>
        <taxon>Oxalobacteraceae</taxon>
        <taxon>Telluria group</taxon>
        <taxon>Pseudoduganella</taxon>
    </lineage>
</organism>
<feature type="modified residue" description="4-aspartylphosphate" evidence="7">
    <location>
        <position position="756"/>
    </location>
</feature>
<dbReference type="Pfam" id="PF00512">
    <property type="entry name" value="HisKA"/>
    <property type="match status" value="1"/>
</dbReference>
<comment type="catalytic activity">
    <reaction evidence="1">
        <text>ATP + protein L-histidine = ADP + protein N-phospho-L-histidine.</text>
        <dbReference type="EC" id="2.7.13.3"/>
    </reaction>
</comment>
<dbReference type="PANTHER" id="PTHR43065:SF42">
    <property type="entry name" value="TWO-COMPONENT SENSOR PPRA"/>
    <property type="match status" value="1"/>
</dbReference>
<evidence type="ECO:0000256" key="6">
    <source>
        <dbReference type="ARBA" id="ARBA00022777"/>
    </source>
</evidence>
<evidence type="ECO:0000256" key="3">
    <source>
        <dbReference type="ARBA" id="ARBA00012438"/>
    </source>
</evidence>
<dbReference type="SUPFAM" id="SSF47384">
    <property type="entry name" value="Homodimeric domain of signal transducing histidine kinase"/>
    <property type="match status" value="1"/>
</dbReference>
<evidence type="ECO:0000256" key="8">
    <source>
        <dbReference type="SAM" id="Phobius"/>
    </source>
</evidence>
<dbReference type="Gene3D" id="3.40.50.2300">
    <property type="match status" value="1"/>
</dbReference>
<dbReference type="InterPro" id="IPR005467">
    <property type="entry name" value="His_kinase_dom"/>
</dbReference>
<dbReference type="InterPro" id="IPR029016">
    <property type="entry name" value="GAF-like_dom_sf"/>
</dbReference>
<dbReference type="InterPro" id="IPR036097">
    <property type="entry name" value="HisK_dim/P_sf"/>
</dbReference>
<evidence type="ECO:0000256" key="7">
    <source>
        <dbReference type="PROSITE-ProRule" id="PRU00169"/>
    </source>
</evidence>
<dbReference type="Pfam" id="PF00072">
    <property type="entry name" value="Response_reg"/>
    <property type="match status" value="1"/>
</dbReference>
<evidence type="ECO:0000256" key="2">
    <source>
        <dbReference type="ARBA" id="ARBA00004370"/>
    </source>
</evidence>
<proteinExistence type="predicted"/>
<dbReference type="Gene3D" id="3.30.565.10">
    <property type="entry name" value="Histidine kinase-like ATPase, C-terminal domain"/>
    <property type="match status" value="1"/>
</dbReference>
<dbReference type="CDD" id="cd06225">
    <property type="entry name" value="HAMP"/>
    <property type="match status" value="1"/>
</dbReference>
<dbReference type="InterPro" id="IPR003018">
    <property type="entry name" value="GAF"/>
</dbReference>
<dbReference type="SUPFAM" id="SSF55874">
    <property type="entry name" value="ATPase domain of HSP90 chaperone/DNA topoisomerase II/histidine kinase"/>
    <property type="match status" value="1"/>
</dbReference>
<gene>
    <name evidence="12" type="ORF">GTP77_12675</name>
</gene>
<evidence type="ECO:0000256" key="5">
    <source>
        <dbReference type="ARBA" id="ARBA00022679"/>
    </source>
</evidence>
<sequence>MGWFSAAIVALIVAVLLGASQRVQQELDKNETADEMLNAVTALRYLTLEFVLRHEERSEAQWQLRSGSLARLMAQAGAFDTREEAALLAGLEHTHSSLERLFGTLAAQPDKPPLGTPQRAVADEFESRLAGQIGNKMQTMISDVLRLSELSRQELLDAQRRASVTVAVFGALALLAVAGTTWLGYRSVARPLDRLREGTARVGAGALDFRLDVSTRDEIGDLARAFDGMTERLQQTTVSRDELAGLNGALQAEMGVRQQAEARTTAQLQRLNLLHQITRSIGERQDLRSIFQVVVRSLEDQLPIDFGCICLVDHGSGRLLVSCVGLQGAALAMAMPVAERGYIDIDENGLSRCVRGALVYESDIAAVDFPFPQRLAGGGLRALVLAPLLVESHVFGVLVAARRAPHSFSSGECEFLRQLSEHVALASKQSELYAALQAAYDEMRQTQQASLQQERLRALGQMASGIAHDINNAISPVVLYTESLLETEAGLSERARSSLQVIKRAIDDVAATVARMREFYRLREPQASLAPLDAGALLQQVADLTRARWNDMPQQRGITIRLALEAAPGLPSIMGVEGEIREALTNLVFNAVDAMPDGGQLTLRTRVDGARRVCIEVGDGGVGMDEDTRRRCLEPFFTTKGERGTGLGLAMVYGMVERHGAQIDIVTAPGQGTLMRLAFPLPAAAATAAPPRQAAALRHSVRILAVDDDPLVLKSLRDILERDGHAVTAADGGQNGIDSFRAAQARGEPYALVITDLGMPYVDGRKVAEAIKDMSPATPVILLTGWGQRIVAEGDLPVHVDRVLGKPPKLSELREALAACCGEEA</sequence>
<feature type="transmembrane region" description="Helical" evidence="8">
    <location>
        <begin position="162"/>
        <end position="185"/>
    </location>
</feature>
<evidence type="ECO:0000313" key="13">
    <source>
        <dbReference type="Proteomes" id="UP000450676"/>
    </source>
</evidence>
<dbReference type="Gene3D" id="3.30.450.40">
    <property type="match status" value="1"/>
</dbReference>
<feature type="domain" description="Histidine kinase" evidence="9">
    <location>
        <begin position="465"/>
        <end position="683"/>
    </location>
</feature>
<dbReference type="InterPro" id="IPR003594">
    <property type="entry name" value="HATPase_dom"/>
</dbReference>